<accession>A0A9X4AX98</accession>
<name>A0A9X4AX98_9BACT</name>
<comment type="caution">
    <text evidence="2">The sequence shown here is derived from an EMBL/GenBank/DDBJ whole genome shotgun (WGS) entry which is preliminary data.</text>
</comment>
<dbReference type="Pfam" id="PF14417">
    <property type="entry name" value="MEDS"/>
    <property type="match status" value="1"/>
</dbReference>
<feature type="domain" description="MEDS" evidence="1">
    <location>
        <begin position="8"/>
        <end position="167"/>
    </location>
</feature>
<evidence type="ECO:0000313" key="3">
    <source>
        <dbReference type="Proteomes" id="UP001151081"/>
    </source>
</evidence>
<gene>
    <name evidence="2" type="ORF">KEG57_47115</name>
</gene>
<proteinExistence type="predicted"/>
<keyword evidence="3" id="KW-1185">Reference proteome</keyword>
<protein>
    <submittedName>
        <fullName evidence="2">MEDS domain-containing protein</fullName>
    </submittedName>
</protein>
<evidence type="ECO:0000313" key="2">
    <source>
        <dbReference type="EMBL" id="MDC3988129.1"/>
    </source>
</evidence>
<dbReference type="AlphaFoldDB" id="A0A9X4AX98"/>
<reference evidence="2 3" key="1">
    <citation type="submission" date="2021-04" db="EMBL/GenBank/DDBJ databases">
        <title>Genome analysis of Polyangium sp.</title>
        <authorList>
            <person name="Li Y."/>
            <person name="Wang J."/>
        </authorList>
    </citation>
    <scope>NUCLEOTIDE SEQUENCE [LARGE SCALE GENOMIC DNA]</scope>
    <source>
        <strain evidence="2 3">SDU14</strain>
    </source>
</reference>
<organism evidence="2 3">
    <name type="scientific">Polyangium jinanense</name>
    <dbReference type="NCBI Taxonomy" id="2829994"/>
    <lineage>
        <taxon>Bacteria</taxon>
        <taxon>Pseudomonadati</taxon>
        <taxon>Myxococcota</taxon>
        <taxon>Polyangia</taxon>
        <taxon>Polyangiales</taxon>
        <taxon>Polyangiaceae</taxon>
        <taxon>Polyangium</taxon>
    </lineage>
</organism>
<dbReference type="EMBL" id="JAGTJJ010000065">
    <property type="protein sequence ID" value="MDC3988129.1"/>
    <property type="molecule type" value="Genomic_DNA"/>
</dbReference>
<sequence>MRLDRHYHVCTFFRSRDEEYRVLGPFYKEGLEWGEKVVNLCDAAFRHEHLARLAQLGIDVEGCHDRGQLLVQSWDDCYLAHGRFDPDRMLQFFDDASSAASAEGYSRLRGMGNMDWALSNPPGADQLIEYEIRLNEVVGRHKCLVICVYDLTRLPGATVMDILRCHPLVLIDRTVNENPFYTPPGAFLEEIRARRYRDPDPAHGR</sequence>
<dbReference type="InterPro" id="IPR025847">
    <property type="entry name" value="MEDS_domain"/>
</dbReference>
<evidence type="ECO:0000259" key="1">
    <source>
        <dbReference type="Pfam" id="PF14417"/>
    </source>
</evidence>
<dbReference type="Proteomes" id="UP001151081">
    <property type="component" value="Unassembled WGS sequence"/>
</dbReference>